<feature type="transmembrane region" description="Helical" evidence="7">
    <location>
        <begin position="105"/>
        <end position="125"/>
    </location>
</feature>
<comment type="subcellular location">
    <subcellularLocation>
        <location evidence="6">Cell membrane</location>
        <topology evidence="6">Multi-pass membrane protein</topology>
    </subcellularLocation>
    <subcellularLocation>
        <location evidence="1">Membrane</location>
        <topology evidence="1">Multi-pass membrane protein</topology>
    </subcellularLocation>
</comment>
<dbReference type="InterPro" id="IPR001626">
    <property type="entry name" value="ABC_TroCD"/>
</dbReference>
<keyword evidence="6" id="KW-0813">Transport</keyword>
<organism evidence="8 9">
    <name type="scientific">Desulfofarcimen acetoxidans (strain ATCC 49208 / DSM 771 / KCTC 5769 / VKM B-1644 / 5575)</name>
    <name type="common">Desulfotomaculum acetoxidans</name>
    <dbReference type="NCBI Taxonomy" id="485916"/>
    <lineage>
        <taxon>Bacteria</taxon>
        <taxon>Bacillati</taxon>
        <taxon>Bacillota</taxon>
        <taxon>Clostridia</taxon>
        <taxon>Eubacteriales</taxon>
        <taxon>Peptococcaceae</taxon>
        <taxon>Desulfofarcimen</taxon>
    </lineage>
</organism>
<accession>C8W434</accession>
<feature type="transmembrane region" description="Helical" evidence="7">
    <location>
        <begin position="145"/>
        <end position="169"/>
    </location>
</feature>
<keyword evidence="3 6" id="KW-0812">Transmembrane</keyword>
<dbReference type="PANTHER" id="PTHR30477:SF0">
    <property type="entry name" value="METAL TRANSPORT SYSTEM MEMBRANE PROTEIN TM_0125-RELATED"/>
    <property type="match status" value="1"/>
</dbReference>
<dbReference type="eggNOG" id="COG1108">
    <property type="taxonomic scope" value="Bacteria"/>
</dbReference>
<sequence length="283" mass="31035">MMAIWYNMVDYVLPFAWAHHIFMKNALLAVLLVGPMFAIIGTMVVSNRMAFFSDTIGHSALTGIAIGVILGYQDPLWIMTFFSIFLAIVVSILKSVSSVSTDTIIGVVSATMVSLGIVILSRGGGFNKFSRFLIGDLLSITPREVLLLALTLGGVILLWFIMFNKFLMVSINHSLALSRGIPIRLIEILFCIATAVIITISIQWVGVLIINSLLILPAAAARNIAENMRQYHIIAILISIISGIAGLISSYYLSTATGATIVLFAAMFYIGTFLQKFRLFKFR</sequence>
<keyword evidence="5 7" id="KW-0472">Membrane</keyword>
<name>C8W434_DESAS</name>
<keyword evidence="4 7" id="KW-1133">Transmembrane helix</keyword>
<evidence type="ECO:0000256" key="1">
    <source>
        <dbReference type="ARBA" id="ARBA00004141"/>
    </source>
</evidence>
<feature type="transmembrane region" description="Helical" evidence="7">
    <location>
        <begin position="233"/>
        <end position="253"/>
    </location>
</feature>
<dbReference type="KEGG" id="dae:Dtox_0335"/>
<proteinExistence type="inferred from homology"/>
<protein>
    <submittedName>
        <fullName evidence="8">ABC-3 protein</fullName>
    </submittedName>
</protein>
<evidence type="ECO:0000256" key="7">
    <source>
        <dbReference type="SAM" id="Phobius"/>
    </source>
</evidence>
<feature type="transmembrane region" description="Helical" evidence="7">
    <location>
        <begin position="76"/>
        <end position="93"/>
    </location>
</feature>
<dbReference type="STRING" id="485916.Dtox_0335"/>
<evidence type="ECO:0000256" key="5">
    <source>
        <dbReference type="ARBA" id="ARBA00023136"/>
    </source>
</evidence>
<dbReference type="Pfam" id="PF00950">
    <property type="entry name" value="ABC-3"/>
    <property type="match status" value="1"/>
</dbReference>
<gene>
    <name evidence="8" type="ordered locus">Dtox_0335</name>
</gene>
<reference evidence="8 9" key="1">
    <citation type="journal article" date="2009" name="Stand. Genomic Sci.">
        <title>Complete genome sequence of Desulfotomaculum acetoxidans type strain (5575).</title>
        <authorList>
            <person name="Spring S."/>
            <person name="Lapidus A."/>
            <person name="Schroder M."/>
            <person name="Gleim D."/>
            <person name="Sims D."/>
            <person name="Meincke L."/>
            <person name="Glavina Del Rio T."/>
            <person name="Tice H."/>
            <person name="Copeland A."/>
            <person name="Cheng J.F."/>
            <person name="Lucas S."/>
            <person name="Chen F."/>
            <person name="Nolan M."/>
            <person name="Bruce D."/>
            <person name="Goodwin L."/>
            <person name="Pitluck S."/>
            <person name="Ivanova N."/>
            <person name="Mavromatis K."/>
            <person name="Mikhailova N."/>
            <person name="Pati A."/>
            <person name="Chen A."/>
            <person name="Palaniappan K."/>
            <person name="Land M."/>
            <person name="Hauser L."/>
            <person name="Chang Y.J."/>
            <person name="Jeffries C.D."/>
            <person name="Chain P."/>
            <person name="Saunders E."/>
            <person name="Brettin T."/>
            <person name="Detter J.C."/>
            <person name="Goker M."/>
            <person name="Bristow J."/>
            <person name="Eisen J.A."/>
            <person name="Markowitz V."/>
            <person name="Hugenholtz P."/>
            <person name="Kyrpides N.C."/>
            <person name="Klenk H.P."/>
            <person name="Han C."/>
        </authorList>
    </citation>
    <scope>NUCLEOTIDE SEQUENCE [LARGE SCALE GENOMIC DNA]</scope>
    <source>
        <strain evidence="9">ATCC 49208 / DSM 771 / VKM B-1644</strain>
    </source>
</reference>
<dbReference type="Gene3D" id="1.10.3470.10">
    <property type="entry name" value="ABC transporter involved in vitamin B12 uptake, BtuC"/>
    <property type="match status" value="1"/>
</dbReference>
<dbReference type="AlphaFoldDB" id="C8W434"/>
<dbReference type="GO" id="GO:0055085">
    <property type="term" value="P:transmembrane transport"/>
    <property type="evidence" value="ECO:0007669"/>
    <property type="project" value="InterPro"/>
</dbReference>
<dbReference type="Proteomes" id="UP000002217">
    <property type="component" value="Chromosome"/>
</dbReference>
<dbReference type="OrthoDB" id="9778117at2"/>
<evidence type="ECO:0000256" key="3">
    <source>
        <dbReference type="ARBA" id="ARBA00022692"/>
    </source>
</evidence>
<comment type="similarity">
    <text evidence="2 6">Belongs to the ABC-3 integral membrane protein family.</text>
</comment>
<feature type="transmembrane region" description="Helical" evidence="7">
    <location>
        <begin position="51"/>
        <end position="70"/>
    </location>
</feature>
<evidence type="ECO:0000313" key="9">
    <source>
        <dbReference type="Proteomes" id="UP000002217"/>
    </source>
</evidence>
<evidence type="ECO:0000256" key="6">
    <source>
        <dbReference type="RuleBase" id="RU003943"/>
    </source>
</evidence>
<dbReference type="HOGENOM" id="CLU_028808_3_2_9"/>
<dbReference type="RefSeq" id="WP_015756009.1">
    <property type="nucleotide sequence ID" value="NC_013216.1"/>
</dbReference>
<dbReference type="GO" id="GO:0043190">
    <property type="term" value="C:ATP-binding cassette (ABC) transporter complex"/>
    <property type="evidence" value="ECO:0007669"/>
    <property type="project" value="InterPro"/>
</dbReference>
<dbReference type="InterPro" id="IPR037294">
    <property type="entry name" value="ABC_BtuC-like"/>
</dbReference>
<evidence type="ECO:0000313" key="8">
    <source>
        <dbReference type="EMBL" id="ACV61288.1"/>
    </source>
</evidence>
<feature type="transmembrane region" description="Helical" evidence="7">
    <location>
        <begin position="181"/>
        <end position="198"/>
    </location>
</feature>
<feature type="transmembrane region" description="Helical" evidence="7">
    <location>
        <begin position="20"/>
        <end position="44"/>
    </location>
</feature>
<feature type="transmembrane region" description="Helical" evidence="7">
    <location>
        <begin position="204"/>
        <end position="221"/>
    </location>
</feature>
<evidence type="ECO:0000256" key="4">
    <source>
        <dbReference type="ARBA" id="ARBA00022989"/>
    </source>
</evidence>
<keyword evidence="9" id="KW-1185">Reference proteome</keyword>
<feature type="transmembrane region" description="Helical" evidence="7">
    <location>
        <begin position="259"/>
        <end position="277"/>
    </location>
</feature>
<dbReference type="EMBL" id="CP001720">
    <property type="protein sequence ID" value="ACV61288.1"/>
    <property type="molecule type" value="Genomic_DNA"/>
</dbReference>
<evidence type="ECO:0000256" key="2">
    <source>
        <dbReference type="ARBA" id="ARBA00008034"/>
    </source>
</evidence>
<dbReference type="PANTHER" id="PTHR30477">
    <property type="entry name" value="ABC-TRANSPORTER METAL-BINDING PROTEIN"/>
    <property type="match status" value="1"/>
</dbReference>
<dbReference type="SUPFAM" id="SSF81345">
    <property type="entry name" value="ABC transporter involved in vitamin B12 uptake, BtuC"/>
    <property type="match status" value="1"/>
</dbReference>